<accession>A0A9X7X8S7</accession>
<feature type="domain" description="3-hydroxyacyl-CoA dehydrogenase C-terminal" evidence="9">
    <location>
        <begin position="184"/>
        <end position="281"/>
    </location>
</feature>
<evidence type="ECO:0000256" key="8">
    <source>
        <dbReference type="ARBA" id="ARBA00049556"/>
    </source>
</evidence>
<feature type="domain" description="3-hydroxyacyl-CoA dehydrogenase NAD binding" evidence="10">
    <location>
        <begin position="5"/>
        <end position="181"/>
    </location>
</feature>
<name>A0A9X7X8S7_STRDY</name>
<dbReference type="GO" id="GO:0006631">
    <property type="term" value="P:fatty acid metabolic process"/>
    <property type="evidence" value="ECO:0007669"/>
    <property type="project" value="UniProtKB-KW"/>
</dbReference>
<dbReference type="PANTHER" id="PTHR48075:SF7">
    <property type="entry name" value="3-HYDROXYACYL-COA DEHYDROGENASE-RELATED"/>
    <property type="match status" value="1"/>
</dbReference>
<keyword evidence="5" id="KW-0560">Oxidoreductase</keyword>
<evidence type="ECO:0000313" key="11">
    <source>
        <dbReference type="EMBL" id="QGH02519.1"/>
    </source>
</evidence>
<keyword evidence="7" id="KW-0443">Lipid metabolism</keyword>
<organism evidence="11 12">
    <name type="scientific">Streptococcus dysgalactiae subsp. dysgalactiae</name>
    <dbReference type="NCBI Taxonomy" id="99822"/>
    <lineage>
        <taxon>Bacteria</taxon>
        <taxon>Bacillati</taxon>
        <taxon>Bacillota</taxon>
        <taxon>Bacilli</taxon>
        <taxon>Lactobacillales</taxon>
        <taxon>Streptococcaceae</taxon>
        <taxon>Streptococcus</taxon>
    </lineage>
</organism>
<dbReference type="GO" id="GO:0016042">
    <property type="term" value="P:lipid catabolic process"/>
    <property type="evidence" value="ECO:0007669"/>
    <property type="project" value="UniProtKB-KW"/>
</dbReference>
<evidence type="ECO:0000256" key="5">
    <source>
        <dbReference type="ARBA" id="ARBA00023002"/>
    </source>
</evidence>
<dbReference type="InterPro" id="IPR029045">
    <property type="entry name" value="ClpP/crotonase-like_dom_sf"/>
</dbReference>
<keyword evidence="3" id="KW-0276">Fatty acid metabolism</keyword>
<evidence type="ECO:0000256" key="1">
    <source>
        <dbReference type="ARBA" id="ARBA00005005"/>
    </source>
</evidence>
<dbReference type="CDD" id="cd06558">
    <property type="entry name" value="crotonase-like"/>
    <property type="match status" value="1"/>
</dbReference>
<keyword evidence="6" id="KW-0520">NAD</keyword>
<proteinExistence type="inferred from homology"/>
<comment type="pathway">
    <text evidence="1">Lipid metabolism; fatty acid beta-oxidation.</text>
</comment>
<evidence type="ECO:0000256" key="3">
    <source>
        <dbReference type="ARBA" id="ARBA00022832"/>
    </source>
</evidence>
<dbReference type="Pfam" id="PF00378">
    <property type="entry name" value="ECH_1"/>
    <property type="match status" value="1"/>
</dbReference>
<reference evidence="11 12" key="1">
    <citation type="submission" date="2018-10" db="EMBL/GenBank/DDBJ databases">
        <title>Comparative Genomics Analysis of the Streptococcus dysgalactiae subspecies dysgalactiae.</title>
        <authorList>
            <person name="Koh T.H."/>
            <person name="Abdul Rahman N."/>
            <person name="Sessions O.M."/>
        </authorList>
    </citation>
    <scope>NUCLEOTIDE SEQUENCE [LARGE SCALE GENOMIC DNA]</scope>
    <source>
        <strain evidence="11 12">DB60705-15</strain>
    </source>
</reference>
<dbReference type="AlphaFoldDB" id="A0A9X7X8S7"/>
<evidence type="ECO:0000259" key="10">
    <source>
        <dbReference type="Pfam" id="PF02737"/>
    </source>
</evidence>
<dbReference type="SUPFAM" id="SSF52096">
    <property type="entry name" value="ClpP/crotonase"/>
    <property type="match status" value="1"/>
</dbReference>
<dbReference type="Proteomes" id="UP000347383">
    <property type="component" value="Chromosome"/>
</dbReference>
<gene>
    <name evidence="11" type="ORF">EA457_08170</name>
</gene>
<dbReference type="Gene3D" id="3.90.226.10">
    <property type="entry name" value="2-enoyl-CoA Hydratase, Chain A, domain 1"/>
    <property type="match status" value="1"/>
</dbReference>
<dbReference type="InterPro" id="IPR006108">
    <property type="entry name" value="3HC_DH_C"/>
</dbReference>
<evidence type="ECO:0000256" key="4">
    <source>
        <dbReference type="ARBA" id="ARBA00022963"/>
    </source>
</evidence>
<evidence type="ECO:0000313" key="12">
    <source>
        <dbReference type="Proteomes" id="UP000347383"/>
    </source>
</evidence>
<dbReference type="EMBL" id="CP033165">
    <property type="protein sequence ID" value="QGH02519.1"/>
    <property type="molecule type" value="Genomic_DNA"/>
</dbReference>
<dbReference type="InterPro" id="IPR001753">
    <property type="entry name" value="Enoyl-CoA_hydra/iso"/>
</dbReference>
<dbReference type="InterPro" id="IPR006176">
    <property type="entry name" value="3-OHacyl-CoA_DH_NAD-bd"/>
</dbReference>
<evidence type="ECO:0000259" key="9">
    <source>
        <dbReference type="Pfam" id="PF00725"/>
    </source>
</evidence>
<sequence>MIKRITILGTGMMGKQLAAFLLNSHLEVTLVKVSPSQNLQEDEQVVLSYIKKRLYEASYIQHFHFQSLDTYLEQRIDADLIIEAVVEDLGVKQFLLQRLSCQLGEHTFIATNTSSLSLEKIASSLNPDLTRRFLGLHFFAPVRQMPLVEVCYHSEFEEQYKPLIEEFVAKTLGKEMIIANDVLGFIANRIGFYANYDLMRLGEEANIGIEAIDFLSVHALKRSAMGPYTLTDYTGLLLSDEAQKTYAQSKRDAPFFQERSLPKKMVNRSYFGARSGKGYYQIIEGKKLVINPKTYHYQAMSPIPKEWFERYKNASPKTVFHDIMFNNDPLSLFLRQVIENVLYYALIQVPFATENYKSIDKAMRYGYNWQLGPFEIWDLLGFNQVKENLQKRFGPLPNWLDHINGCFYAQNPYDPSLEIMQVAPNLIWDRPNQSSLRQTEDGVLLFSMATPKSVINPQLLNDLSEAIRLLEESDNKGLVIHSLGKHFSVGYDIKLMSRQIEEETLLSSLQDQYPKTHELLKALRFSRKPIISALHGKALGGGAEIAMLSSEVLADVNLKIGLVEYGIGLLPGGGGLAYLAETVLRSSYSRAQKKTDLVDRFLLVSGQKVSNNAYEAVRLGLLKANTTIVKRQADLVELAISRVLFLDKAGYIPVEPQTYRALGNEFIAIMKGMIANYRAAGFISAAEVPVLEKLAFVLGGGSLPMGTKIDFEHLLNLEKECFLQLLSNPDTIEKLSQFAKP</sequence>
<dbReference type="GO" id="GO:0003857">
    <property type="term" value="F:(3S)-3-hydroxyacyl-CoA dehydrogenase (NAD+) activity"/>
    <property type="evidence" value="ECO:0007669"/>
    <property type="project" value="UniProtKB-EC"/>
</dbReference>
<dbReference type="Gene3D" id="1.10.1040.50">
    <property type="match status" value="1"/>
</dbReference>
<protein>
    <submittedName>
        <fullName evidence="11">3-hydroxyacyl-CoA dehydrogenase/enoyl-CoA hydratase family protein</fullName>
    </submittedName>
</protein>
<dbReference type="GO" id="GO:0070403">
    <property type="term" value="F:NAD+ binding"/>
    <property type="evidence" value="ECO:0007669"/>
    <property type="project" value="InterPro"/>
</dbReference>
<dbReference type="Pfam" id="PF02737">
    <property type="entry name" value="3HCDH_N"/>
    <property type="match status" value="1"/>
</dbReference>
<evidence type="ECO:0000256" key="7">
    <source>
        <dbReference type="ARBA" id="ARBA00023098"/>
    </source>
</evidence>
<dbReference type="InterPro" id="IPR036291">
    <property type="entry name" value="NAD(P)-bd_dom_sf"/>
</dbReference>
<dbReference type="PANTHER" id="PTHR48075">
    <property type="entry name" value="3-HYDROXYACYL-COA DEHYDROGENASE FAMILY PROTEIN"/>
    <property type="match status" value="1"/>
</dbReference>
<dbReference type="Gene3D" id="3.40.50.720">
    <property type="entry name" value="NAD(P)-binding Rossmann-like Domain"/>
    <property type="match status" value="1"/>
</dbReference>
<comment type="catalytic activity">
    <reaction evidence="8">
        <text>a (3S)-3-hydroxyacyl-CoA + NAD(+) = a 3-oxoacyl-CoA + NADH + H(+)</text>
        <dbReference type="Rhea" id="RHEA:22432"/>
        <dbReference type="ChEBI" id="CHEBI:15378"/>
        <dbReference type="ChEBI" id="CHEBI:57318"/>
        <dbReference type="ChEBI" id="CHEBI:57540"/>
        <dbReference type="ChEBI" id="CHEBI:57945"/>
        <dbReference type="ChEBI" id="CHEBI:90726"/>
        <dbReference type="EC" id="1.1.1.35"/>
    </reaction>
</comment>
<evidence type="ECO:0000256" key="6">
    <source>
        <dbReference type="ARBA" id="ARBA00023027"/>
    </source>
</evidence>
<dbReference type="SUPFAM" id="SSF51735">
    <property type="entry name" value="NAD(P)-binding Rossmann-fold domains"/>
    <property type="match status" value="1"/>
</dbReference>
<keyword evidence="4" id="KW-0442">Lipid degradation</keyword>
<dbReference type="RefSeq" id="WP_155778595.1">
    <property type="nucleotide sequence ID" value="NZ_CP033165.1"/>
</dbReference>
<dbReference type="SUPFAM" id="SSF48179">
    <property type="entry name" value="6-phosphogluconate dehydrogenase C-terminal domain-like"/>
    <property type="match status" value="2"/>
</dbReference>
<comment type="similarity">
    <text evidence="2">Belongs to the 3-hydroxyacyl-CoA dehydrogenase family.</text>
</comment>
<dbReference type="Pfam" id="PF00725">
    <property type="entry name" value="3HCDH"/>
    <property type="match status" value="1"/>
</dbReference>
<dbReference type="InterPro" id="IPR008927">
    <property type="entry name" value="6-PGluconate_DH-like_C_sf"/>
</dbReference>
<evidence type="ECO:0000256" key="2">
    <source>
        <dbReference type="ARBA" id="ARBA00009463"/>
    </source>
</evidence>